<keyword evidence="10" id="KW-0464">Manganese</keyword>
<dbReference type="InterPro" id="IPR036390">
    <property type="entry name" value="WH_DNA-bd_sf"/>
</dbReference>
<evidence type="ECO:0000256" key="6">
    <source>
        <dbReference type="ARBA" id="ARBA00023015"/>
    </source>
</evidence>
<dbReference type="Proteomes" id="UP000295280">
    <property type="component" value="Unassembled WGS sequence"/>
</dbReference>
<dbReference type="InterPro" id="IPR036388">
    <property type="entry name" value="WH-like_DNA-bd_sf"/>
</dbReference>
<dbReference type="OrthoDB" id="9791355at2"/>
<gene>
    <name evidence="13" type="ORF">ERX40_02755</name>
</gene>
<protein>
    <recommendedName>
        <fullName evidence="11">Manganese transport regulator</fullName>
    </recommendedName>
</protein>
<evidence type="ECO:0000256" key="4">
    <source>
        <dbReference type="ARBA" id="ARBA00022490"/>
    </source>
</evidence>
<dbReference type="Gene3D" id="2.30.30.90">
    <property type="match status" value="1"/>
</dbReference>
<comment type="subunit">
    <text evidence="3">Homodimer.</text>
</comment>
<comment type="similarity">
    <text evidence="2">Belongs to the DtxR/MntR family.</text>
</comment>
<keyword evidence="7" id="KW-0238">DNA-binding</keyword>
<proteinExistence type="inferred from homology"/>
<dbReference type="Gene3D" id="1.10.10.10">
    <property type="entry name" value="Winged helix-like DNA-binding domain superfamily/Winged helix DNA-binding domain"/>
    <property type="match status" value="1"/>
</dbReference>
<dbReference type="InterPro" id="IPR036421">
    <property type="entry name" value="Fe_dep_repressor_sf"/>
</dbReference>
<keyword evidence="5" id="KW-0678">Repressor</keyword>
<dbReference type="EMBL" id="SCWD01000001">
    <property type="protein sequence ID" value="TDM04106.1"/>
    <property type="molecule type" value="Genomic_DNA"/>
</dbReference>
<dbReference type="GO" id="GO:0005737">
    <property type="term" value="C:cytoplasm"/>
    <property type="evidence" value="ECO:0007669"/>
    <property type="project" value="UniProtKB-SubCell"/>
</dbReference>
<evidence type="ECO:0000256" key="9">
    <source>
        <dbReference type="ARBA" id="ARBA00023163"/>
    </source>
</evidence>
<keyword evidence="8" id="KW-0010">Activator</keyword>
<dbReference type="PROSITE" id="PS50944">
    <property type="entry name" value="HTH_DTXR"/>
    <property type="match status" value="1"/>
</dbReference>
<evidence type="ECO:0000256" key="10">
    <source>
        <dbReference type="ARBA" id="ARBA00023211"/>
    </source>
</evidence>
<keyword evidence="6" id="KW-0805">Transcription regulation</keyword>
<dbReference type="GO" id="GO:0003677">
    <property type="term" value="F:DNA binding"/>
    <property type="evidence" value="ECO:0007669"/>
    <property type="project" value="UniProtKB-KW"/>
</dbReference>
<sequence length="212" mass="24608">MLSEEKEDYLKAIYTLGGTEHYISNKQLAEQLNIRPPSVTEMVGRLTKEGFTESKAYRGTRLTSKGLDTALKLVKRHRLIECFLIQSLGYKWDEVHREAEVLEHRVSDLFIDRLDQLLDYPEYCPHGSLIPRGEDVHEQLKQVIQLAAGDQFRLRKVHDEYALLAYLTDYEVAINDMIDVLKIDEANQIMYLKHTVPFAISFDNARKMFTDS</sequence>
<organism evidence="13 14">
    <name type="scientific">Macrococcus carouselicus</name>
    <dbReference type="NCBI Taxonomy" id="69969"/>
    <lineage>
        <taxon>Bacteria</taxon>
        <taxon>Bacillati</taxon>
        <taxon>Bacillota</taxon>
        <taxon>Bacilli</taxon>
        <taxon>Bacillales</taxon>
        <taxon>Staphylococcaceae</taxon>
        <taxon>Macrococcus</taxon>
    </lineage>
</organism>
<evidence type="ECO:0000256" key="7">
    <source>
        <dbReference type="ARBA" id="ARBA00023125"/>
    </source>
</evidence>
<dbReference type="PANTHER" id="PTHR33238">
    <property type="entry name" value="IRON (METAL) DEPENDENT REPRESSOR, DTXR FAMILY"/>
    <property type="match status" value="1"/>
</dbReference>
<evidence type="ECO:0000313" key="14">
    <source>
        <dbReference type="Proteomes" id="UP000295280"/>
    </source>
</evidence>
<dbReference type="SUPFAM" id="SSF47979">
    <property type="entry name" value="Iron-dependent repressor protein, dimerization domain"/>
    <property type="match status" value="1"/>
</dbReference>
<reference evidence="13 14" key="1">
    <citation type="submission" date="2019-01" db="EMBL/GenBank/DDBJ databases">
        <title>Draft genome sequences of the type strains of six Macrococcus species.</title>
        <authorList>
            <person name="Mazhar S."/>
            <person name="Altermann E."/>
            <person name="Hill C."/>
            <person name="Mcauliffe O."/>
        </authorList>
    </citation>
    <scope>NUCLEOTIDE SEQUENCE [LARGE SCALE GENOMIC DNA]</scope>
    <source>
        <strain evidence="13 14">ATCC 51828</strain>
    </source>
</reference>
<keyword evidence="9" id="KW-0804">Transcription</keyword>
<keyword evidence="14" id="KW-1185">Reference proteome</keyword>
<dbReference type="SMART" id="SM00529">
    <property type="entry name" value="HTH_DTXR"/>
    <property type="match status" value="1"/>
</dbReference>
<evidence type="ECO:0000256" key="3">
    <source>
        <dbReference type="ARBA" id="ARBA00011738"/>
    </source>
</evidence>
<name>A0A9Q8CL04_9STAP</name>
<dbReference type="InterPro" id="IPR001367">
    <property type="entry name" value="Fe_dep_repressor"/>
</dbReference>
<comment type="subcellular location">
    <subcellularLocation>
        <location evidence="1">Cytoplasm</location>
    </subcellularLocation>
</comment>
<dbReference type="InterPro" id="IPR038157">
    <property type="entry name" value="FeoA_core_dom"/>
</dbReference>
<evidence type="ECO:0000256" key="11">
    <source>
        <dbReference type="ARBA" id="ARBA00032593"/>
    </source>
</evidence>
<evidence type="ECO:0000256" key="1">
    <source>
        <dbReference type="ARBA" id="ARBA00004496"/>
    </source>
</evidence>
<evidence type="ECO:0000256" key="8">
    <source>
        <dbReference type="ARBA" id="ARBA00023159"/>
    </source>
</evidence>
<keyword evidence="4" id="KW-0963">Cytoplasm</keyword>
<dbReference type="RefSeq" id="WP_133416966.1">
    <property type="nucleotide sequence ID" value="NZ_SCWD01000001.1"/>
</dbReference>
<dbReference type="Pfam" id="PF01325">
    <property type="entry name" value="Fe_dep_repress"/>
    <property type="match status" value="1"/>
</dbReference>
<feature type="domain" description="HTH dtxR-type" evidence="12">
    <location>
        <begin position="1"/>
        <end position="63"/>
    </location>
</feature>
<dbReference type="InterPro" id="IPR050536">
    <property type="entry name" value="DtxR_MntR_Metal-Reg"/>
</dbReference>
<evidence type="ECO:0000256" key="2">
    <source>
        <dbReference type="ARBA" id="ARBA00007871"/>
    </source>
</evidence>
<comment type="caution">
    <text evidence="13">The sequence shown here is derived from an EMBL/GenBank/DDBJ whole genome shotgun (WGS) entry which is preliminary data.</text>
</comment>
<dbReference type="SUPFAM" id="SSF46785">
    <property type="entry name" value="Winged helix' DNA-binding domain"/>
    <property type="match status" value="1"/>
</dbReference>
<dbReference type="GO" id="GO:0046914">
    <property type="term" value="F:transition metal ion binding"/>
    <property type="evidence" value="ECO:0007669"/>
    <property type="project" value="InterPro"/>
</dbReference>
<evidence type="ECO:0000259" key="12">
    <source>
        <dbReference type="PROSITE" id="PS50944"/>
    </source>
</evidence>
<evidence type="ECO:0000256" key="5">
    <source>
        <dbReference type="ARBA" id="ARBA00022491"/>
    </source>
</evidence>
<dbReference type="GO" id="GO:0003700">
    <property type="term" value="F:DNA-binding transcription factor activity"/>
    <property type="evidence" value="ECO:0007669"/>
    <property type="project" value="InterPro"/>
</dbReference>
<accession>A0A9Q8CL04</accession>
<dbReference type="PANTHER" id="PTHR33238:SF11">
    <property type="entry name" value="TRANSCRIPTIONAL REGULATOR MNTR"/>
    <property type="match status" value="1"/>
</dbReference>
<dbReference type="InterPro" id="IPR022687">
    <property type="entry name" value="HTH_DTXR"/>
</dbReference>
<evidence type="ECO:0000313" key="13">
    <source>
        <dbReference type="EMBL" id="TDM04106.1"/>
    </source>
</evidence>
<dbReference type="GO" id="GO:0046983">
    <property type="term" value="F:protein dimerization activity"/>
    <property type="evidence" value="ECO:0007669"/>
    <property type="project" value="InterPro"/>
</dbReference>
<dbReference type="Pfam" id="PF02742">
    <property type="entry name" value="Fe_dep_repr_C"/>
    <property type="match status" value="1"/>
</dbReference>
<dbReference type="InterPro" id="IPR022689">
    <property type="entry name" value="Iron_dep_repressor"/>
</dbReference>
<dbReference type="AlphaFoldDB" id="A0A9Q8CL04"/>